<dbReference type="InterPro" id="IPR009029">
    <property type="entry name" value="HMG_CoA_Rdtase_sub-bd_dom_sf"/>
</dbReference>
<dbReference type="GO" id="GO:0015936">
    <property type="term" value="P:coenzyme A metabolic process"/>
    <property type="evidence" value="ECO:0007669"/>
    <property type="project" value="InterPro"/>
</dbReference>
<dbReference type="OrthoDB" id="310654at2759"/>
<dbReference type="SUPFAM" id="SSF55035">
    <property type="entry name" value="NAD-binding domain of HMG-CoA reductase"/>
    <property type="match status" value="1"/>
</dbReference>
<dbReference type="FunFam" id="3.30.70.420:FF:000001">
    <property type="entry name" value="3-hydroxy-3-methylglutaryl coenzyme A reductase"/>
    <property type="match status" value="1"/>
</dbReference>
<dbReference type="InterPro" id="IPR023282">
    <property type="entry name" value="HMG_CoA_Rdtase_N"/>
</dbReference>
<evidence type="ECO:0000256" key="1">
    <source>
        <dbReference type="ARBA" id="ARBA00007661"/>
    </source>
</evidence>
<dbReference type="Gene3D" id="3.90.770.10">
    <property type="entry name" value="3-hydroxy-3-methylglutaryl-coenzyme A Reductase, Chain A, domain 2"/>
    <property type="match status" value="1"/>
</dbReference>
<dbReference type="PROSITE" id="PS00318">
    <property type="entry name" value="HMG_COA_REDUCTASE_2"/>
    <property type="match status" value="1"/>
</dbReference>
<name>A0A9W7L1M4_9STRA</name>
<dbReference type="Gene3D" id="1.10.3270.10">
    <property type="entry name" value="HMGR, N-terminal domain"/>
    <property type="match status" value="1"/>
</dbReference>
<dbReference type="EC" id="1.1.1.34" evidence="2"/>
<dbReference type="PANTHER" id="PTHR10572:SF24">
    <property type="entry name" value="3-HYDROXY-3-METHYLGLUTARYL-COENZYME A REDUCTASE"/>
    <property type="match status" value="1"/>
</dbReference>
<dbReference type="GO" id="GO:0005778">
    <property type="term" value="C:peroxisomal membrane"/>
    <property type="evidence" value="ECO:0007669"/>
    <property type="project" value="TreeGrafter"/>
</dbReference>
<dbReference type="PROSITE" id="PS50065">
    <property type="entry name" value="HMG_COA_REDUCTASE_4"/>
    <property type="match status" value="1"/>
</dbReference>
<dbReference type="InterPro" id="IPR023076">
    <property type="entry name" value="HMG_CoA_Rdtase_CS"/>
</dbReference>
<keyword evidence="4" id="KW-0560">Oxidoreductase</keyword>
<dbReference type="InterPro" id="IPR002202">
    <property type="entry name" value="HMG_CoA_Rdtase"/>
</dbReference>
<evidence type="ECO:0000256" key="2">
    <source>
        <dbReference type="ARBA" id="ARBA00012999"/>
    </source>
</evidence>
<dbReference type="InterPro" id="IPR023074">
    <property type="entry name" value="HMG_CoA_Rdtase_cat_sf"/>
</dbReference>
<dbReference type="CDD" id="cd00643">
    <property type="entry name" value="HMG-CoA_reductase_classI"/>
    <property type="match status" value="1"/>
</dbReference>
<dbReference type="EMBL" id="BRYA01000494">
    <property type="protein sequence ID" value="GMI19436.1"/>
    <property type="molecule type" value="Genomic_DNA"/>
</dbReference>
<evidence type="ECO:0000313" key="5">
    <source>
        <dbReference type="EMBL" id="GMI19436.1"/>
    </source>
</evidence>
<dbReference type="InterPro" id="IPR004554">
    <property type="entry name" value="HMG_CoA_Rdtase_eu_arc"/>
</dbReference>
<evidence type="ECO:0000256" key="3">
    <source>
        <dbReference type="ARBA" id="ARBA00022857"/>
    </source>
</evidence>
<gene>
    <name evidence="5" type="ORF">TrCOL_g8286</name>
</gene>
<sequence length="487" mass="51172">MGESAPSVSSPPNSLNLGLNLDDISHIEQQTDAQVERILKEGWRKQIQQQTRDKGKQRDSNNYGTLLTPSEVQAADLITSSSAYSIRHVTSLVGPKVQGKESSAAARVRRRVMGVEEELRDLPVEGGLDYQEVGGRNCDNCIGYIPLPVGLAGPVTYSLIDLDGTLHPPASLALPIATTEGGLIASVSRGCKAIRLAGGADVAITKDEMTRCPCLEFPGLRSAAAFKRYVEGEEGGRVVREAFEDTTKHGRLRGVEAKVVGRIVYMRVSASTGEAMGMNMVSKGTENILKVLKGKREGEGMKVLTLSGNGCSDKKPSATNFVKGRGKSVTAEVTIGREHVLKTLKTNPEDMARTNLYKNQIGSSVAGNLGGSNAHAANVVAGVYLATGQDPAHVVEGSMCTTVMEVTGEGDLYVSVTVPAVCVGTVGGGTELKAAKAAIESMGCKGEGGARRLAGVVAVGVMAGEISLLASLTEGTLVEAHMKLNRR</sequence>
<evidence type="ECO:0000256" key="4">
    <source>
        <dbReference type="ARBA" id="ARBA00023002"/>
    </source>
</evidence>
<reference evidence="6" key="1">
    <citation type="journal article" date="2023" name="Commun. Biol.">
        <title>Genome analysis of Parmales, the sister group of diatoms, reveals the evolutionary specialization of diatoms from phago-mixotrophs to photoautotrophs.</title>
        <authorList>
            <person name="Ban H."/>
            <person name="Sato S."/>
            <person name="Yoshikawa S."/>
            <person name="Yamada K."/>
            <person name="Nakamura Y."/>
            <person name="Ichinomiya M."/>
            <person name="Sato N."/>
            <person name="Blanc-Mathieu R."/>
            <person name="Endo H."/>
            <person name="Kuwata A."/>
            <person name="Ogata H."/>
        </authorList>
    </citation>
    <scope>NUCLEOTIDE SEQUENCE [LARGE SCALE GENOMIC DNA]</scope>
</reference>
<dbReference type="GO" id="GO:0004420">
    <property type="term" value="F:hydroxymethylglutaryl-CoA reductase (NADPH) activity"/>
    <property type="evidence" value="ECO:0007669"/>
    <property type="project" value="UniProtKB-EC"/>
</dbReference>
<dbReference type="Proteomes" id="UP001165065">
    <property type="component" value="Unassembled WGS sequence"/>
</dbReference>
<dbReference type="GO" id="GO:0016126">
    <property type="term" value="P:sterol biosynthetic process"/>
    <property type="evidence" value="ECO:0007669"/>
    <property type="project" value="TreeGrafter"/>
</dbReference>
<proteinExistence type="inferred from homology"/>
<keyword evidence="6" id="KW-1185">Reference proteome</keyword>
<comment type="similarity">
    <text evidence="1">Belongs to the HMG-CoA reductase family.</text>
</comment>
<accession>A0A9W7L1M4</accession>
<evidence type="ECO:0000313" key="6">
    <source>
        <dbReference type="Proteomes" id="UP001165065"/>
    </source>
</evidence>
<dbReference type="PANTHER" id="PTHR10572">
    <property type="entry name" value="3-HYDROXY-3-METHYLGLUTARYL-COENZYME A REDUCTASE"/>
    <property type="match status" value="1"/>
</dbReference>
<dbReference type="GO" id="GO:0005789">
    <property type="term" value="C:endoplasmic reticulum membrane"/>
    <property type="evidence" value="ECO:0007669"/>
    <property type="project" value="TreeGrafter"/>
</dbReference>
<dbReference type="PRINTS" id="PR00071">
    <property type="entry name" value="HMGCOARDTASE"/>
</dbReference>
<organism evidence="5 6">
    <name type="scientific">Triparma columacea</name>
    <dbReference type="NCBI Taxonomy" id="722753"/>
    <lineage>
        <taxon>Eukaryota</taxon>
        <taxon>Sar</taxon>
        <taxon>Stramenopiles</taxon>
        <taxon>Ochrophyta</taxon>
        <taxon>Bolidophyceae</taxon>
        <taxon>Parmales</taxon>
        <taxon>Triparmaceae</taxon>
        <taxon>Triparma</taxon>
    </lineage>
</organism>
<comment type="caution">
    <text evidence="5">The sequence shown here is derived from an EMBL/GenBank/DDBJ whole genome shotgun (WGS) entry which is preliminary data.</text>
</comment>
<dbReference type="SUPFAM" id="SSF56542">
    <property type="entry name" value="Substrate-binding domain of HMG-CoA reductase"/>
    <property type="match status" value="1"/>
</dbReference>
<dbReference type="GO" id="GO:0008299">
    <property type="term" value="P:isoprenoid biosynthetic process"/>
    <property type="evidence" value="ECO:0007669"/>
    <property type="project" value="InterPro"/>
</dbReference>
<keyword evidence="3" id="KW-0521">NADP</keyword>
<protein>
    <recommendedName>
        <fullName evidence="2">hydroxymethylglutaryl-CoA reductase (NADPH)</fullName>
        <ecNumber evidence="2">1.1.1.34</ecNumber>
    </recommendedName>
</protein>
<dbReference type="AlphaFoldDB" id="A0A9W7L1M4"/>
<dbReference type="Gene3D" id="3.30.70.420">
    <property type="entry name" value="Hydroxymethylglutaryl-CoA reductase, class I/II, NAD/NADP-binding domain"/>
    <property type="match status" value="1"/>
</dbReference>
<dbReference type="InterPro" id="IPR009023">
    <property type="entry name" value="HMG_CoA_Rdtase_NAD(P)-bd_sf"/>
</dbReference>
<dbReference type="Pfam" id="PF00368">
    <property type="entry name" value="HMG-CoA_red"/>
    <property type="match status" value="1"/>
</dbReference>